<proteinExistence type="predicted"/>
<protein>
    <recommendedName>
        <fullName evidence="1">Methyltransferase domain-containing protein</fullName>
    </recommendedName>
</protein>
<evidence type="ECO:0000313" key="2">
    <source>
        <dbReference type="EMBL" id="GAA0450648.1"/>
    </source>
</evidence>
<dbReference type="PANTHER" id="PTHR43464:SF90">
    <property type="entry name" value="METHYLTRANSFERASE TYPE 11"/>
    <property type="match status" value="1"/>
</dbReference>
<dbReference type="Pfam" id="PF13649">
    <property type="entry name" value="Methyltransf_25"/>
    <property type="match status" value="1"/>
</dbReference>
<evidence type="ECO:0000313" key="3">
    <source>
        <dbReference type="Proteomes" id="UP001500909"/>
    </source>
</evidence>
<dbReference type="EMBL" id="BAAABY010000009">
    <property type="protein sequence ID" value="GAA0450648.1"/>
    <property type="molecule type" value="Genomic_DNA"/>
</dbReference>
<dbReference type="RefSeq" id="WP_346093744.1">
    <property type="nucleotide sequence ID" value="NZ_BAAABY010000009.1"/>
</dbReference>
<dbReference type="PANTHER" id="PTHR43464">
    <property type="entry name" value="METHYLTRANSFERASE"/>
    <property type="match status" value="1"/>
</dbReference>
<feature type="domain" description="Methyltransferase" evidence="1">
    <location>
        <begin position="40"/>
        <end position="118"/>
    </location>
</feature>
<dbReference type="SUPFAM" id="SSF53335">
    <property type="entry name" value="S-adenosyl-L-methionine-dependent methyltransferases"/>
    <property type="match status" value="1"/>
</dbReference>
<sequence length="237" mass="26497">MADSYAGLARHYDMIMTSGYYDYDAYARELVARIGDRRNVLELGVGTGLACERLLELVPDGLRLTGIDHSRSMLAQARKRLGDRVHLVDQDVLRMTWEPAFDVAFSVGGVWLWLDDKDGGTHLGSHLLRDDENVAGLGNLARAVRPGGLLLLSVQEAHRSAKRPLPDGLQYVQEVHDDGNGRITKDYFVMRGDTVLAHQHSTYRVFPQTAAEQLLRHAGFRAADHESGALFRQYVRT</sequence>
<dbReference type="Gene3D" id="3.40.50.150">
    <property type="entry name" value="Vaccinia Virus protein VP39"/>
    <property type="match status" value="1"/>
</dbReference>
<organism evidence="2 3">
    <name type="scientific">Streptomyces olivaceiscleroticus</name>
    <dbReference type="NCBI Taxonomy" id="68245"/>
    <lineage>
        <taxon>Bacteria</taxon>
        <taxon>Bacillati</taxon>
        <taxon>Actinomycetota</taxon>
        <taxon>Actinomycetes</taxon>
        <taxon>Kitasatosporales</taxon>
        <taxon>Streptomycetaceae</taxon>
        <taxon>Streptomyces</taxon>
    </lineage>
</organism>
<dbReference type="Proteomes" id="UP001500909">
    <property type="component" value="Unassembled WGS sequence"/>
</dbReference>
<keyword evidence="3" id="KW-1185">Reference proteome</keyword>
<name>A0ABN0ZK48_9ACTN</name>
<dbReference type="CDD" id="cd02440">
    <property type="entry name" value="AdoMet_MTases"/>
    <property type="match status" value="1"/>
</dbReference>
<comment type="caution">
    <text evidence="2">The sequence shown here is derived from an EMBL/GenBank/DDBJ whole genome shotgun (WGS) entry which is preliminary data.</text>
</comment>
<gene>
    <name evidence="2" type="ORF">GCM10010361_13360</name>
</gene>
<reference evidence="2 3" key="1">
    <citation type="journal article" date="2019" name="Int. J. Syst. Evol. Microbiol.">
        <title>The Global Catalogue of Microorganisms (GCM) 10K type strain sequencing project: providing services to taxonomists for standard genome sequencing and annotation.</title>
        <authorList>
            <consortium name="The Broad Institute Genomics Platform"/>
            <consortium name="The Broad Institute Genome Sequencing Center for Infectious Disease"/>
            <person name="Wu L."/>
            <person name="Ma J."/>
        </authorList>
    </citation>
    <scope>NUCLEOTIDE SEQUENCE [LARGE SCALE GENOMIC DNA]</scope>
    <source>
        <strain evidence="2 3">JCM 4805</strain>
    </source>
</reference>
<dbReference type="InterPro" id="IPR029063">
    <property type="entry name" value="SAM-dependent_MTases_sf"/>
</dbReference>
<dbReference type="InterPro" id="IPR041698">
    <property type="entry name" value="Methyltransf_25"/>
</dbReference>
<evidence type="ECO:0000259" key="1">
    <source>
        <dbReference type="Pfam" id="PF13649"/>
    </source>
</evidence>
<accession>A0ABN0ZK48</accession>